<feature type="compositionally biased region" description="Polar residues" evidence="1">
    <location>
        <begin position="71"/>
        <end position="80"/>
    </location>
</feature>
<dbReference type="EMBL" id="JAJFAZ020000008">
    <property type="protein sequence ID" value="KAI5316068.1"/>
    <property type="molecule type" value="Genomic_DNA"/>
</dbReference>
<evidence type="ECO:0000313" key="3">
    <source>
        <dbReference type="Proteomes" id="UP001054821"/>
    </source>
</evidence>
<name>A0AAD4V0I1_PRUDU</name>
<keyword evidence="3" id="KW-1185">Reference proteome</keyword>
<feature type="compositionally biased region" description="Basic and acidic residues" evidence="1">
    <location>
        <begin position="81"/>
        <end position="101"/>
    </location>
</feature>
<dbReference type="Proteomes" id="UP001054821">
    <property type="component" value="Chromosome 8"/>
</dbReference>
<organism evidence="2 3">
    <name type="scientific">Prunus dulcis</name>
    <name type="common">Almond</name>
    <name type="synonym">Amygdalus dulcis</name>
    <dbReference type="NCBI Taxonomy" id="3755"/>
    <lineage>
        <taxon>Eukaryota</taxon>
        <taxon>Viridiplantae</taxon>
        <taxon>Streptophyta</taxon>
        <taxon>Embryophyta</taxon>
        <taxon>Tracheophyta</taxon>
        <taxon>Spermatophyta</taxon>
        <taxon>Magnoliopsida</taxon>
        <taxon>eudicotyledons</taxon>
        <taxon>Gunneridae</taxon>
        <taxon>Pentapetalae</taxon>
        <taxon>rosids</taxon>
        <taxon>fabids</taxon>
        <taxon>Rosales</taxon>
        <taxon>Rosaceae</taxon>
        <taxon>Amygdaloideae</taxon>
        <taxon>Amygdaleae</taxon>
        <taxon>Prunus</taxon>
    </lineage>
</organism>
<evidence type="ECO:0000313" key="2">
    <source>
        <dbReference type="EMBL" id="KAI5316068.1"/>
    </source>
</evidence>
<gene>
    <name evidence="2" type="ORF">L3X38_045244</name>
</gene>
<feature type="region of interest" description="Disordered" evidence="1">
    <location>
        <begin position="62"/>
        <end position="105"/>
    </location>
</feature>
<comment type="caution">
    <text evidence="2">The sequence shown here is derived from an EMBL/GenBank/DDBJ whole genome shotgun (WGS) entry which is preliminary data.</text>
</comment>
<proteinExistence type="predicted"/>
<protein>
    <submittedName>
        <fullName evidence="2">Uncharacterized protein</fullName>
    </submittedName>
</protein>
<reference evidence="2 3" key="1">
    <citation type="journal article" date="2022" name="G3 (Bethesda)">
        <title>Whole-genome sequence and methylome profiling of the almond [Prunus dulcis (Mill.) D.A. Webb] cultivar 'Nonpareil'.</title>
        <authorList>
            <person name="D'Amico-Willman K.M."/>
            <person name="Ouma W.Z."/>
            <person name="Meulia T."/>
            <person name="Sideli G.M."/>
            <person name="Gradziel T.M."/>
            <person name="Fresnedo-Ramirez J."/>
        </authorList>
    </citation>
    <scope>NUCLEOTIDE SEQUENCE [LARGE SCALE GENOMIC DNA]</scope>
    <source>
        <strain evidence="2">Clone GOH B32 T37-40</strain>
    </source>
</reference>
<accession>A0AAD4V0I1</accession>
<dbReference type="AlphaFoldDB" id="A0AAD4V0I1"/>
<evidence type="ECO:0000256" key="1">
    <source>
        <dbReference type="SAM" id="MobiDB-lite"/>
    </source>
</evidence>
<sequence length="142" mass="16645">MSLIYSEGSDHRDNAIIRVSRPSLCFTSLIFSDLLSLAFGTLRARGLRFYHLRDQAPFKIRRSLRSRSSSDGAKTTNESASRFDDERIGEQIRRRTNRRADSTTNESAIRFDDERIRQQILRLLHLRIRVKVWDSVDEEDEE</sequence>